<evidence type="ECO:0000313" key="1">
    <source>
        <dbReference type="EMBL" id="WQB96925.1"/>
    </source>
</evidence>
<protein>
    <submittedName>
        <fullName evidence="1">Uncharacterized protein</fullName>
    </submittedName>
</protein>
<dbReference type="Proteomes" id="UP001322481">
    <property type="component" value="Chromosome"/>
</dbReference>
<gene>
    <name evidence="1" type="ORF">U0R22_001008</name>
</gene>
<dbReference type="GeneID" id="66686589"/>
<name>A0ABZ0VKD5_9HYPH</name>
<organism evidence="1 2">
    <name type="scientific">Mesorhizobium huakuii</name>
    <dbReference type="NCBI Taxonomy" id="28104"/>
    <lineage>
        <taxon>Bacteria</taxon>
        <taxon>Pseudomonadati</taxon>
        <taxon>Pseudomonadota</taxon>
        <taxon>Alphaproteobacteria</taxon>
        <taxon>Hyphomicrobiales</taxon>
        <taxon>Phyllobacteriaceae</taxon>
        <taxon>Mesorhizobium</taxon>
    </lineage>
</organism>
<dbReference type="RefSeq" id="WP_202596442.1">
    <property type="nucleotide sequence ID" value="NZ_CP139858.1"/>
</dbReference>
<dbReference type="EMBL" id="CP139858">
    <property type="protein sequence ID" value="WQB96925.1"/>
    <property type="molecule type" value="Genomic_DNA"/>
</dbReference>
<proteinExistence type="predicted"/>
<accession>A0ABZ0VKD5</accession>
<keyword evidence="2" id="KW-1185">Reference proteome</keyword>
<evidence type="ECO:0000313" key="2">
    <source>
        <dbReference type="Proteomes" id="UP001322481"/>
    </source>
</evidence>
<sequence length="61" mass="6963">MSQFSSFRLSARLIRTPSAITSESIGDHFPQHQPALSILSEAKWRQCGRPVEEKFAKERCD</sequence>
<reference evidence="1 2" key="1">
    <citation type="submission" date="2023-11" db="EMBL/GenBank/DDBJ databases">
        <authorList>
            <person name="Panchal A.K."/>
            <person name="Meaney J.S."/>
            <person name="Karas B.J."/>
            <person name="diCenzo G.C."/>
        </authorList>
    </citation>
    <scope>NUCLEOTIDE SEQUENCE [LARGE SCALE GENOMIC DNA]</scope>
    <source>
        <strain evidence="1 2">NZP2235</strain>
    </source>
</reference>